<evidence type="ECO:0000256" key="4">
    <source>
        <dbReference type="ARBA" id="ARBA00022729"/>
    </source>
</evidence>
<accession>A0A8I2ZNA5</accession>
<dbReference type="PANTHER" id="PTHR31145:SF5">
    <property type="entry name" value="DUF907 DOMAIN PROTEIN (AFU_ORTHOLOGUE AFUA_2G06100)"/>
    <property type="match status" value="1"/>
</dbReference>
<evidence type="ECO:0000256" key="7">
    <source>
        <dbReference type="SAM" id="MobiDB-lite"/>
    </source>
</evidence>
<dbReference type="OrthoDB" id="2115177at2759"/>
<comment type="subcellular location">
    <subcellularLocation>
        <location evidence="1">Membrane</location>
        <topology evidence="1">Multi-pass membrane protein</topology>
    </subcellularLocation>
</comment>
<dbReference type="SMART" id="SM01320">
    <property type="entry name" value="TRP_N"/>
    <property type="match status" value="1"/>
</dbReference>
<dbReference type="GO" id="GO:0009272">
    <property type="term" value="P:fungal-type cell wall biogenesis"/>
    <property type="evidence" value="ECO:0007669"/>
    <property type="project" value="TreeGrafter"/>
</dbReference>
<dbReference type="InterPro" id="IPR010308">
    <property type="entry name" value="TRP_C"/>
</dbReference>
<dbReference type="Pfam" id="PF14558">
    <property type="entry name" value="TRP_N"/>
    <property type="match status" value="1"/>
</dbReference>
<comment type="caution">
    <text evidence="11">The sequence shown here is derived from an EMBL/GenBank/DDBJ whole genome shotgun (WGS) entry which is preliminary data.</text>
</comment>
<feature type="region of interest" description="Disordered" evidence="7">
    <location>
        <begin position="671"/>
        <end position="706"/>
    </location>
</feature>
<feature type="compositionally biased region" description="Gly residues" evidence="7">
    <location>
        <begin position="692"/>
        <end position="706"/>
    </location>
</feature>
<evidence type="ECO:0000259" key="10">
    <source>
        <dbReference type="SMART" id="SM01320"/>
    </source>
</evidence>
<evidence type="ECO:0000256" key="9">
    <source>
        <dbReference type="SAM" id="SignalP"/>
    </source>
</evidence>
<keyword evidence="6 8" id="KW-0472">Membrane</keyword>
<evidence type="ECO:0000256" key="3">
    <source>
        <dbReference type="ARBA" id="ARBA00022692"/>
    </source>
</evidence>
<feature type="chain" id="PRO_5034834705" evidence="9">
    <location>
        <begin position="27"/>
        <end position="706"/>
    </location>
</feature>
<dbReference type="PANTHER" id="PTHR31145">
    <property type="entry name" value="INTEGRAL MEMBRANE PROTEIN (AFU_ORTHOLOGUE AFUA_7G01610)"/>
    <property type="match status" value="1"/>
</dbReference>
<feature type="signal peptide" evidence="9">
    <location>
        <begin position="1"/>
        <end position="26"/>
    </location>
</feature>
<dbReference type="Proteomes" id="UP000689129">
    <property type="component" value="Unassembled WGS sequence"/>
</dbReference>
<evidence type="ECO:0000256" key="5">
    <source>
        <dbReference type="ARBA" id="ARBA00022989"/>
    </source>
</evidence>
<feature type="transmembrane region" description="Helical" evidence="8">
    <location>
        <begin position="350"/>
        <end position="372"/>
    </location>
</feature>
<dbReference type="InterPro" id="IPR032800">
    <property type="entry name" value="TRP_N"/>
</dbReference>
<feature type="domain" description="ML-like" evidence="10">
    <location>
        <begin position="28"/>
        <end position="138"/>
    </location>
</feature>
<reference evidence="11" key="1">
    <citation type="journal article" date="2021" name="Mol. Plant Pathol.">
        <title>A 20-kb lineage-specific genomic region tames virulence in pathogenic amphidiploid Verticillium longisporum.</title>
        <authorList>
            <person name="Harting R."/>
            <person name="Starke J."/>
            <person name="Kusch H."/>
            <person name="Poggeler S."/>
            <person name="Maurus I."/>
            <person name="Schluter R."/>
            <person name="Landesfeind M."/>
            <person name="Bulla I."/>
            <person name="Nowrousian M."/>
            <person name="de Jonge R."/>
            <person name="Stahlhut G."/>
            <person name="Hoff K.J."/>
            <person name="Asshauer K.P."/>
            <person name="Thurmer A."/>
            <person name="Stanke M."/>
            <person name="Daniel R."/>
            <person name="Morgenstern B."/>
            <person name="Thomma B.P.H.J."/>
            <person name="Kronstad J.W."/>
            <person name="Braus-Stromeyer S.A."/>
            <person name="Braus G.H."/>
        </authorList>
    </citation>
    <scope>NUCLEOTIDE SEQUENCE</scope>
    <source>
        <strain evidence="11">Vl32</strain>
    </source>
</reference>
<evidence type="ECO:0000256" key="1">
    <source>
        <dbReference type="ARBA" id="ARBA00004141"/>
    </source>
</evidence>
<sequence length="706" mass="76234">MPSNHVRWGPRKLLLLAATLINTAAADEILSTVGFTTCGPSNADVKVNKADITYNNADKTVVFDVSGTSTKVQNVTAELKVTASTFVEQLCPVPEGTFGARGTQKIPEEFAKMVPAIAFQVPDIAALATLELNVAAVSYVAVGIAGVALIATAGGAGGAGTPSPSFTETLGWFQGMAMNGMLSVNYPPIGIDNFRGMTGGDLSKDSFELLRNATLTFPDGSTSQNNGGGLFKAKRAMEHAGSDDSEESGINKTVDGITAYVNKLSVPAANTFLMVLLIIAIVIAAIVVSILLVKVILEFWALFGSFPKALSGFREHYWGSIARTITSLILLLYGIWVLYCIFQFTHGDSWAANTLAGVTLAVFTGILAFFAWKIWNTARKLKQAEGDSSGLYEKKEVWVKYSLFYESYKKDYWWLFIPIIIYMFAKGTIIAAGDGHGLFQASGQLIVEALLLILLLWKRPYERKSGNVISITIQVVQVVRVISVVCILVFVEQFGIAQTTQTVTGVVLIAVQSALTGILAILIVWNAFNACCKVNPHRQRRKEMEKMQRDMDNLTPLDARNSLLLDRKDPEAGPNGETTYAMASAVEKNQTSVASHARDPSRDMYDRAAAAQYNTYHKNHPSQASNSLNFVGSSVHPAYRPLTPSTPMHERSTSREGLMASAAPVGQAVTRQPTVPDMGGNGGDRSYHNQGYGQGGYGQGAGYRGF</sequence>
<feature type="transmembrane region" description="Helical" evidence="8">
    <location>
        <begin position="272"/>
        <end position="303"/>
    </location>
</feature>
<dbReference type="GO" id="GO:0016020">
    <property type="term" value="C:membrane"/>
    <property type="evidence" value="ECO:0007669"/>
    <property type="project" value="UniProtKB-SubCell"/>
</dbReference>
<comment type="similarity">
    <text evidence="2">Belongs to the transient receptor potential (TRP) ion channel family.</text>
</comment>
<protein>
    <submittedName>
        <fullName evidence="11">Flavin carrier protein 2 like</fullName>
    </submittedName>
</protein>
<gene>
    <name evidence="11" type="ORF">HYQ45_006815</name>
</gene>
<evidence type="ECO:0000256" key="6">
    <source>
        <dbReference type="ARBA" id="ARBA00023136"/>
    </source>
</evidence>
<evidence type="ECO:0000313" key="11">
    <source>
        <dbReference type="EMBL" id="KAG7135369.1"/>
    </source>
</evidence>
<keyword evidence="3 8" id="KW-0812">Transmembrane</keyword>
<organism evidence="11 12">
    <name type="scientific">Verticillium longisporum</name>
    <name type="common">Verticillium dahliae var. longisporum</name>
    <dbReference type="NCBI Taxonomy" id="100787"/>
    <lineage>
        <taxon>Eukaryota</taxon>
        <taxon>Fungi</taxon>
        <taxon>Dikarya</taxon>
        <taxon>Ascomycota</taxon>
        <taxon>Pezizomycotina</taxon>
        <taxon>Sordariomycetes</taxon>
        <taxon>Hypocreomycetidae</taxon>
        <taxon>Glomerellales</taxon>
        <taxon>Plectosphaerellaceae</taxon>
        <taxon>Verticillium</taxon>
    </lineage>
</organism>
<keyword evidence="5 8" id="KW-1133">Transmembrane helix</keyword>
<feature type="transmembrane region" description="Helical" evidence="8">
    <location>
        <begin position="324"/>
        <end position="344"/>
    </location>
</feature>
<proteinExistence type="inferred from homology"/>
<evidence type="ECO:0000313" key="12">
    <source>
        <dbReference type="Proteomes" id="UP000689129"/>
    </source>
</evidence>
<feature type="transmembrane region" description="Helical" evidence="8">
    <location>
        <begin position="412"/>
        <end position="432"/>
    </location>
</feature>
<dbReference type="Pfam" id="PF06011">
    <property type="entry name" value="TRP"/>
    <property type="match status" value="2"/>
</dbReference>
<dbReference type="InterPro" id="IPR040241">
    <property type="entry name" value="TRP_Flc/Pkd2-like"/>
</dbReference>
<dbReference type="EMBL" id="JAEMWZ010000121">
    <property type="protein sequence ID" value="KAG7135369.1"/>
    <property type="molecule type" value="Genomic_DNA"/>
</dbReference>
<evidence type="ECO:0000256" key="2">
    <source>
        <dbReference type="ARBA" id="ARBA00010642"/>
    </source>
</evidence>
<keyword evidence="4 9" id="KW-0732">Signal</keyword>
<feature type="transmembrane region" description="Helical" evidence="8">
    <location>
        <begin position="503"/>
        <end position="528"/>
    </location>
</feature>
<feature type="transmembrane region" description="Helical" evidence="8">
    <location>
        <begin position="469"/>
        <end position="491"/>
    </location>
</feature>
<dbReference type="AlphaFoldDB" id="A0A8I2ZNA5"/>
<dbReference type="GO" id="GO:0055085">
    <property type="term" value="P:transmembrane transport"/>
    <property type="evidence" value="ECO:0007669"/>
    <property type="project" value="TreeGrafter"/>
</dbReference>
<feature type="transmembrane region" description="Helical" evidence="8">
    <location>
        <begin position="438"/>
        <end position="457"/>
    </location>
</feature>
<name>A0A8I2ZNA5_VERLO</name>
<evidence type="ECO:0000256" key="8">
    <source>
        <dbReference type="SAM" id="Phobius"/>
    </source>
</evidence>